<accession>A0ABT8TDM8</accession>
<organism evidence="1 2">
    <name type="scientific">Gilvimarinus algae</name>
    <dbReference type="NCBI Taxonomy" id="3058037"/>
    <lineage>
        <taxon>Bacteria</taxon>
        <taxon>Pseudomonadati</taxon>
        <taxon>Pseudomonadota</taxon>
        <taxon>Gammaproteobacteria</taxon>
        <taxon>Cellvibrionales</taxon>
        <taxon>Cellvibrionaceae</taxon>
        <taxon>Gilvimarinus</taxon>
    </lineage>
</organism>
<comment type="caution">
    <text evidence="1">The sequence shown here is derived from an EMBL/GenBank/DDBJ whole genome shotgun (WGS) entry which is preliminary data.</text>
</comment>
<reference evidence="1" key="1">
    <citation type="submission" date="2023-07" db="EMBL/GenBank/DDBJ databases">
        <title>Gilvimarinus algae sp. nov., isolated from the surface of Kelp.</title>
        <authorList>
            <person name="Sun Y.Y."/>
            <person name="Gong Y."/>
            <person name="Du Z.J."/>
        </authorList>
    </citation>
    <scope>NUCLEOTIDE SEQUENCE</scope>
    <source>
        <strain evidence="1">SDUM040014</strain>
    </source>
</reference>
<dbReference type="EMBL" id="JAULRT010000052">
    <property type="protein sequence ID" value="MDO3382035.1"/>
    <property type="molecule type" value="Genomic_DNA"/>
</dbReference>
<gene>
    <name evidence="1" type="ORF">QWI16_07600</name>
</gene>
<protein>
    <submittedName>
        <fullName evidence="1">DUF6445 family protein</fullName>
    </submittedName>
</protein>
<dbReference type="RefSeq" id="WP_302712196.1">
    <property type="nucleotide sequence ID" value="NZ_JAULRT010000052.1"/>
</dbReference>
<name>A0ABT8TDM8_9GAMM</name>
<proteinExistence type="predicted"/>
<evidence type="ECO:0000313" key="2">
    <source>
        <dbReference type="Proteomes" id="UP001168380"/>
    </source>
</evidence>
<evidence type="ECO:0000313" key="1">
    <source>
        <dbReference type="EMBL" id="MDO3382035.1"/>
    </source>
</evidence>
<sequence>MNLDESILSIAPNVSIQCGQAGLEGEPYIQVDNFIEGAERLKAYAVEHGAFAPADSYYPGIRAAVPLIYTVALAKNLSGYISRYFGFHPRHVKKAVSTFSIVTQAPESLSLYQRLPHFDAPSRLSLAAIHYLGADEGGGTALYRHRNTGFEYVDAERYQPYMAAIHQQFADPQGYPPGYIHGDTDAFTQIHAFAARFNRLVLYRGSSLHSGVLPQDYSFDPDPATGRLTVTTFIEFSGT</sequence>
<dbReference type="InterPro" id="IPR045617">
    <property type="entry name" value="DUF6445"/>
</dbReference>
<dbReference type="Proteomes" id="UP001168380">
    <property type="component" value="Unassembled WGS sequence"/>
</dbReference>
<dbReference type="Pfam" id="PF20043">
    <property type="entry name" value="DUF6445"/>
    <property type="match status" value="1"/>
</dbReference>
<keyword evidence="2" id="KW-1185">Reference proteome</keyword>